<gene>
    <name evidence="1" type="ORF">PsorP6_015266</name>
</gene>
<proteinExistence type="predicted"/>
<comment type="caution">
    <text evidence="1">The sequence shown here is derived from an EMBL/GenBank/DDBJ whole genome shotgun (WGS) entry which is preliminary data.</text>
</comment>
<keyword evidence="2" id="KW-1185">Reference proteome</keyword>
<dbReference type="Proteomes" id="UP001163321">
    <property type="component" value="Chromosome 7"/>
</dbReference>
<organism evidence="1 2">
    <name type="scientific">Peronosclerospora sorghi</name>
    <dbReference type="NCBI Taxonomy" id="230839"/>
    <lineage>
        <taxon>Eukaryota</taxon>
        <taxon>Sar</taxon>
        <taxon>Stramenopiles</taxon>
        <taxon>Oomycota</taxon>
        <taxon>Peronosporomycetes</taxon>
        <taxon>Peronosporales</taxon>
        <taxon>Peronosporaceae</taxon>
        <taxon>Peronosclerospora</taxon>
    </lineage>
</organism>
<reference evidence="1 2" key="1">
    <citation type="journal article" date="2022" name="bioRxiv">
        <title>The genome of the oomycete Peronosclerospora sorghi, a cosmopolitan pathogen of maize and sorghum, is inflated with dispersed pseudogenes.</title>
        <authorList>
            <person name="Fletcher K."/>
            <person name="Martin F."/>
            <person name="Isakeit T."/>
            <person name="Cavanaugh K."/>
            <person name="Magill C."/>
            <person name="Michelmore R."/>
        </authorList>
    </citation>
    <scope>NUCLEOTIDE SEQUENCE [LARGE SCALE GENOMIC DNA]</scope>
    <source>
        <strain evidence="1">P6</strain>
    </source>
</reference>
<dbReference type="EMBL" id="CM047586">
    <property type="protein sequence ID" value="KAI9909495.1"/>
    <property type="molecule type" value="Genomic_DNA"/>
</dbReference>
<protein>
    <submittedName>
        <fullName evidence="1">Uncharacterized protein</fullName>
    </submittedName>
</protein>
<name>A0ACC0VT38_9STRA</name>
<accession>A0ACC0VT38</accession>
<evidence type="ECO:0000313" key="2">
    <source>
        <dbReference type="Proteomes" id="UP001163321"/>
    </source>
</evidence>
<sequence>MLFFRNIPISAKKQKRFRFQVTIPDNPNGKMDYKLDISEFIECKPTSVDAVDPFKHASNDWGDISYIVCTNVKSHLHRLSSCRRSLEGSACRQALSQPVRRSHASMQKRSNVQQHGATGDVYNRIAGVFEKTALSSITLVFSNRKR</sequence>
<evidence type="ECO:0000313" key="1">
    <source>
        <dbReference type="EMBL" id="KAI9909495.1"/>
    </source>
</evidence>